<dbReference type="Pfam" id="PF00656">
    <property type="entry name" value="Peptidase_C14"/>
    <property type="match status" value="1"/>
</dbReference>
<dbReference type="Gene3D" id="3.40.50.1460">
    <property type="match status" value="1"/>
</dbReference>
<reference evidence="2 3" key="1">
    <citation type="submission" date="2021-11" db="EMBL/GenBank/DDBJ databases">
        <title>Aliifidinibius sp. nov., a new bacterium isolated from saline soil.</title>
        <authorList>
            <person name="Galisteo C."/>
            <person name="De La Haba R."/>
            <person name="Sanchez-Porro C."/>
            <person name="Ventosa A."/>
        </authorList>
    </citation>
    <scope>NUCLEOTIDE SEQUENCE [LARGE SCALE GENOMIC DNA]</scope>
    <source>
        <strain evidence="2 3">KACC 190600</strain>
    </source>
</reference>
<evidence type="ECO:0000259" key="1">
    <source>
        <dbReference type="PROSITE" id="PS51781"/>
    </source>
</evidence>
<evidence type="ECO:0000313" key="3">
    <source>
        <dbReference type="Proteomes" id="UP001207337"/>
    </source>
</evidence>
<gene>
    <name evidence="2" type="ORF">LQ318_03380</name>
</gene>
<dbReference type="PROSITE" id="PS51257">
    <property type="entry name" value="PROKAR_LIPOPROTEIN"/>
    <property type="match status" value="1"/>
</dbReference>
<comment type="caution">
    <text evidence="2">The sequence shown here is derived from an EMBL/GenBank/DDBJ whole genome shotgun (WGS) entry which is preliminary data.</text>
</comment>
<sequence length="584" mass="66317">MKRLIHITIAAFFLLLSVSCTTSRWVVKDREAVDSSDSKVLNEETFLHLSDSLSPENPVLKLEVLSNTTFQYTEKILVERTIQEYRLRPGFVILGLAGGAAAFYAGNSSQLGGNRMQSITLNTIGALLSVSGFFNLKPDGEPRPVGEERYLNDTGTFIETDTVRVDKNISSPANVSVTYNNRTVFEEEIEQISGGQINIPLANRFEDLKLTDPQPGQFEVEIEFQDSTYHYSNPVSSILDPYARVNTDFTELRREPAVNPENVLAQLAEGSQVYVEGIHNNDWYKVRYGIFESYIRRDDAEIQWRTANFSEDTEIITIPTVPFGNIDVESNIPHLREDIQSAQALIVTNESYVESLPQRRYTHRDGRLIEAYLKDGLGYQDENIHFLKDINDPQQVFDIIEKIDSSADENTELFVYIAGYGAIKADQEGNELFLKNIEQESNAAVDLPLKAFLTRLGNIPAQQKWVLADIDFSISMPDSLSNYQVEQYMASHASAFTEDPNTALLLGSEPGRPSRLYRSSTEDKNHHIFPYLFARALQQHRTDIIQIYSLLNQNISYTSRRLHDRSQSPMLYGDRTLSFFIPER</sequence>
<proteinExistence type="predicted"/>
<dbReference type="Proteomes" id="UP001207337">
    <property type="component" value="Unassembled WGS sequence"/>
</dbReference>
<protein>
    <submittedName>
        <fullName evidence="2">Caspase family protein</fullName>
    </submittedName>
</protein>
<keyword evidence="3" id="KW-1185">Reference proteome</keyword>
<dbReference type="InterPro" id="IPR003646">
    <property type="entry name" value="SH3-like_bac-type"/>
</dbReference>
<organism evidence="2 3">
    <name type="scientific">Fodinibius salicampi</name>
    <dbReference type="NCBI Taxonomy" id="1920655"/>
    <lineage>
        <taxon>Bacteria</taxon>
        <taxon>Pseudomonadati</taxon>
        <taxon>Balneolota</taxon>
        <taxon>Balneolia</taxon>
        <taxon>Balneolales</taxon>
        <taxon>Balneolaceae</taxon>
        <taxon>Fodinibius</taxon>
    </lineage>
</organism>
<evidence type="ECO:0000313" key="2">
    <source>
        <dbReference type="EMBL" id="MCW9711938.1"/>
    </source>
</evidence>
<dbReference type="InterPro" id="IPR011600">
    <property type="entry name" value="Pept_C14_caspase"/>
</dbReference>
<accession>A0ABT3PVR5</accession>
<dbReference type="PROSITE" id="PS51781">
    <property type="entry name" value="SH3B"/>
    <property type="match status" value="1"/>
</dbReference>
<name>A0ABT3PVR5_9BACT</name>
<dbReference type="EMBL" id="JAJNDC010000001">
    <property type="protein sequence ID" value="MCW9711938.1"/>
    <property type="molecule type" value="Genomic_DNA"/>
</dbReference>
<dbReference type="Gene3D" id="2.30.30.40">
    <property type="entry name" value="SH3 Domains"/>
    <property type="match status" value="1"/>
</dbReference>
<feature type="domain" description="SH3b" evidence="1">
    <location>
        <begin position="240"/>
        <end position="314"/>
    </location>
</feature>